<reference evidence="1" key="1">
    <citation type="journal article" date="2015" name="Nature">
        <title>Complex archaea that bridge the gap between prokaryotes and eukaryotes.</title>
        <authorList>
            <person name="Spang A."/>
            <person name="Saw J.H."/>
            <person name="Jorgensen S.L."/>
            <person name="Zaremba-Niedzwiedzka K."/>
            <person name="Martijn J."/>
            <person name="Lind A.E."/>
            <person name="van Eijk R."/>
            <person name="Schleper C."/>
            <person name="Guy L."/>
            <person name="Ettema T.J."/>
        </authorList>
    </citation>
    <scope>NUCLEOTIDE SEQUENCE</scope>
</reference>
<dbReference type="EMBL" id="LAZR01022861">
    <property type="protein sequence ID" value="KKL80410.1"/>
    <property type="molecule type" value="Genomic_DNA"/>
</dbReference>
<accession>A0A0F9HFF9</accession>
<protein>
    <submittedName>
        <fullName evidence="1">Uncharacterized protein</fullName>
    </submittedName>
</protein>
<comment type="caution">
    <text evidence="1">The sequence shown here is derived from an EMBL/GenBank/DDBJ whole genome shotgun (WGS) entry which is preliminary data.</text>
</comment>
<proteinExistence type="predicted"/>
<sequence>MTWLERKGPFVSYTEEACPKCNGNLITFEIPVSDIIITETFCEGANCDYKITNSVDVIGDNPNEMSKV</sequence>
<dbReference type="AlphaFoldDB" id="A0A0F9HFF9"/>
<gene>
    <name evidence="1" type="ORF">LCGC14_2005030</name>
</gene>
<organism evidence="1">
    <name type="scientific">marine sediment metagenome</name>
    <dbReference type="NCBI Taxonomy" id="412755"/>
    <lineage>
        <taxon>unclassified sequences</taxon>
        <taxon>metagenomes</taxon>
        <taxon>ecological metagenomes</taxon>
    </lineage>
</organism>
<name>A0A0F9HFF9_9ZZZZ</name>
<evidence type="ECO:0000313" key="1">
    <source>
        <dbReference type="EMBL" id="KKL80410.1"/>
    </source>
</evidence>